<feature type="signal peptide" evidence="2">
    <location>
        <begin position="1"/>
        <end position="32"/>
    </location>
</feature>
<keyword evidence="2" id="KW-0732">Signal</keyword>
<name>A0A940S0D4_9ACTN</name>
<evidence type="ECO:0000256" key="1">
    <source>
        <dbReference type="SAM" id="MobiDB-lite"/>
    </source>
</evidence>
<feature type="region of interest" description="Disordered" evidence="1">
    <location>
        <begin position="105"/>
        <end position="128"/>
    </location>
</feature>
<dbReference type="EMBL" id="JAGIQL010000133">
    <property type="protein sequence ID" value="MBP0460749.1"/>
    <property type="molecule type" value="Genomic_DNA"/>
</dbReference>
<evidence type="ECO:0000313" key="4">
    <source>
        <dbReference type="Proteomes" id="UP000670475"/>
    </source>
</evidence>
<dbReference type="AlphaFoldDB" id="A0A940S0D4"/>
<keyword evidence="3" id="KW-0547">Nucleotide-binding</keyword>
<protein>
    <submittedName>
        <fullName evidence="3">ATP-binding protein</fullName>
    </submittedName>
</protein>
<dbReference type="Proteomes" id="UP000670475">
    <property type="component" value="Unassembled WGS sequence"/>
</dbReference>
<accession>A0A940S0D4</accession>
<sequence>MSLPMTRRIARAALLVAAGAAAPVVAAGAANAASLPGATDLGAVSSLDGANVGNTLDRGAQQATDMAGQTGSHIVGTAVPAAGRTVGSAGKTVAPAAQKVAGDTAGTAGTMLGDTAKNNQLPSLPLGG</sequence>
<reference evidence="3" key="1">
    <citation type="submission" date="2021-03" db="EMBL/GenBank/DDBJ databases">
        <title>Whole genome sequence of Streptomyces bomunensis MMS17-BM035.</title>
        <authorList>
            <person name="Lee J.H."/>
        </authorList>
    </citation>
    <scope>NUCLEOTIDE SEQUENCE</scope>
    <source>
        <strain evidence="3">MMS17-BM035</strain>
    </source>
</reference>
<evidence type="ECO:0000256" key="2">
    <source>
        <dbReference type="SAM" id="SignalP"/>
    </source>
</evidence>
<organism evidence="3 4">
    <name type="scientific">Streptomyces montanisoli</name>
    <dbReference type="NCBI Taxonomy" id="2798581"/>
    <lineage>
        <taxon>Bacteria</taxon>
        <taxon>Bacillati</taxon>
        <taxon>Actinomycetota</taxon>
        <taxon>Actinomycetes</taxon>
        <taxon>Kitasatosporales</taxon>
        <taxon>Streptomycetaceae</taxon>
        <taxon>Streptomyces</taxon>
    </lineage>
</organism>
<dbReference type="RefSeq" id="WP_209343435.1">
    <property type="nucleotide sequence ID" value="NZ_JAGIQL010000133.1"/>
</dbReference>
<keyword evidence="4" id="KW-1185">Reference proteome</keyword>
<gene>
    <name evidence="3" type="ORF">JFN87_25205</name>
</gene>
<comment type="caution">
    <text evidence="3">The sequence shown here is derived from an EMBL/GenBank/DDBJ whole genome shotgun (WGS) entry which is preliminary data.</text>
</comment>
<proteinExistence type="predicted"/>
<keyword evidence="3" id="KW-0067">ATP-binding</keyword>
<dbReference type="GO" id="GO:0005524">
    <property type="term" value="F:ATP binding"/>
    <property type="evidence" value="ECO:0007669"/>
    <property type="project" value="UniProtKB-KW"/>
</dbReference>
<feature type="chain" id="PRO_5038951288" evidence="2">
    <location>
        <begin position="33"/>
        <end position="128"/>
    </location>
</feature>
<evidence type="ECO:0000313" key="3">
    <source>
        <dbReference type="EMBL" id="MBP0460749.1"/>
    </source>
</evidence>